<organism evidence="3 4">
    <name type="scientific">Frankliniella fusca</name>
    <dbReference type="NCBI Taxonomy" id="407009"/>
    <lineage>
        <taxon>Eukaryota</taxon>
        <taxon>Metazoa</taxon>
        <taxon>Ecdysozoa</taxon>
        <taxon>Arthropoda</taxon>
        <taxon>Hexapoda</taxon>
        <taxon>Insecta</taxon>
        <taxon>Pterygota</taxon>
        <taxon>Neoptera</taxon>
        <taxon>Paraneoptera</taxon>
        <taxon>Thysanoptera</taxon>
        <taxon>Terebrantia</taxon>
        <taxon>Thripoidea</taxon>
        <taxon>Thripidae</taxon>
        <taxon>Frankliniella</taxon>
    </lineage>
</organism>
<dbReference type="Proteomes" id="UP001219518">
    <property type="component" value="Unassembled WGS sequence"/>
</dbReference>
<feature type="domain" description="Reverse transcriptase" evidence="2">
    <location>
        <begin position="401"/>
        <end position="642"/>
    </location>
</feature>
<dbReference type="EMBL" id="JAHWGI010001054">
    <property type="protein sequence ID" value="KAK3921812.1"/>
    <property type="molecule type" value="Genomic_DNA"/>
</dbReference>
<dbReference type="InterPro" id="IPR000477">
    <property type="entry name" value="RT_dom"/>
</dbReference>
<dbReference type="Pfam" id="PF00078">
    <property type="entry name" value="RVT_1"/>
    <property type="match status" value="1"/>
</dbReference>
<protein>
    <submittedName>
        <fullName evidence="3">Retrovirus-related Pol polyprotein from type-1 retrotransposable element R2</fullName>
    </submittedName>
</protein>
<dbReference type="GO" id="GO:0071897">
    <property type="term" value="P:DNA biosynthetic process"/>
    <property type="evidence" value="ECO:0007669"/>
    <property type="project" value="UniProtKB-ARBA"/>
</dbReference>
<dbReference type="AlphaFoldDB" id="A0AAE1HI56"/>
<gene>
    <name evidence="3" type="ORF">KUF71_010988</name>
</gene>
<dbReference type="CDD" id="cd01650">
    <property type="entry name" value="RT_nLTR_like"/>
    <property type="match status" value="1"/>
</dbReference>
<reference evidence="3" key="2">
    <citation type="journal article" date="2023" name="BMC Genomics">
        <title>Pest status, molecular evolution, and epigenetic factors derived from the genome assembly of Frankliniella fusca, a thysanopteran phytovirus vector.</title>
        <authorList>
            <person name="Catto M.A."/>
            <person name="Labadie P.E."/>
            <person name="Jacobson A.L."/>
            <person name="Kennedy G.G."/>
            <person name="Srinivasan R."/>
            <person name="Hunt B.G."/>
        </authorList>
    </citation>
    <scope>NUCLEOTIDE SEQUENCE</scope>
    <source>
        <strain evidence="3">PL_HMW_Pooled</strain>
    </source>
</reference>
<comment type="caution">
    <text evidence="3">The sequence shown here is derived from an EMBL/GenBank/DDBJ whole genome shotgun (WGS) entry which is preliminary data.</text>
</comment>
<dbReference type="PANTHER" id="PTHR19446">
    <property type="entry name" value="REVERSE TRANSCRIPTASES"/>
    <property type="match status" value="1"/>
</dbReference>
<name>A0AAE1HI56_9NEOP</name>
<dbReference type="SUPFAM" id="SSF56672">
    <property type="entry name" value="DNA/RNA polymerases"/>
    <property type="match status" value="1"/>
</dbReference>
<dbReference type="PROSITE" id="PS50878">
    <property type="entry name" value="RT_POL"/>
    <property type="match status" value="1"/>
</dbReference>
<proteinExistence type="predicted"/>
<dbReference type="InterPro" id="IPR043502">
    <property type="entry name" value="DNA/RNA_pol_sf"/>
</dbReference>
<evidence type="ECO:0000256" key="1">
    <source>
        <dbReference type="SAM" id="MobiDB-lite"/>
    </source>
</evidence>
<reference evidence="3" key="1">
    <citation type="submission" date="2021-07" db="EMBL/GenBank/DDBJ databases">
        <authorList>
            <person name="Catto M.A."/>
            <person name="Jacobson A."/>
            <person name="Kennedy G."/>
            <person name="Labadie P."/>
            <person name="Hunt B.G."/>
            <person name="Srinivasan R."/>
        </authorList>
    </citation>
    <scope>NUCLEOTIDE SEQUENCE</scope>
    <source>
        <strain evidence="3">PL_HMW_Pooled</strain>
        <tissue evidence="3">Head</tissue>
    </source>
</reference>
<evidence type="ECO:0000313" key="3">
    <source>
        <dbReference type="EMBL" id="KAK3921812.1"/>
    </source>
</evidence>
<feature type="region of interest" description="Disordered" evidence="1">
    <location>
        <begin position="137"/>
        <end position="166"/>
    </location>
</feature>
<accession>A0AAE1HI56</accession>
<sequence>MAQLVPRHVASLASGQLFVDVNLTPPGRDSLFRSAAAILHPDDAAAVPLRAHQLALEERAGHSLTPQEALQGLADLLARDVLVYSPQGACLTSPRGGPPPGRAQPLRLYDAGPTHRPHYDVAHGVVPLAAAGSQASLRSATSAPDALTPRPPRARGASPPPPADKLTVCTWNVRGAARPDARSAVDSEAMLQERYAAALDAALLQLAARAHELTWRQLVGAMVTAANATLRVAASPMTPRRQAATHERRRLAGLRARAPGDPHAVFLWQEAERALFWARRAHREEKVAAQLAAIQGVRPAQRLHTLFRFLRRHRRAAAARGAGPTLRQWEDALREQAEGAHPPLLVEEPDPQDFAPTAAQLQGCASRLSRNTALGPDDLPAELLIHATPAFFEHLAGLVGVHWRRCAFPPEWTTSCQHPIPKVPRPEEVEDYRTISLCAALYKALSLHLLDHLTALTPPLPYYQAGFQAQRSTYGHIFIVRRTLDEYWRAGVPVHLLGLDIKAAFPSVSKASVVEALGAAGVPPSLSNRVIALALTDRTFISPFLFLLVLHGVVRRAVAPLPRFDLDFREPGLLPVLCAYADDVQVVADGERDLADFLAGFVAGLREVGLQLNPRKCEYLVRQPATDPLPLPRPVRMAGLEIQRVAGIIYLGAHITNALDRQPVVYHRIRRSQRSLAALLPAIRERGLPLPVLDRLHTSIIRPSLEYELALASSTQRSRASLRRHDGVIREALRATALRVRPGRLPPPPPGPVRSASRGLRIARVAWRGHIERRPAGHPLRRALAFTLAGAVLGEGAIARQP</sequence>
<keyword evidence="4" id="KW-1185">Reference proteome</keyword>
<evidence type="ECO:0000313" key="4">
    <source>
        <dbReference type="Proteomes" id="UP001219518"/>
    </source>
</evidence>
<evidence type="ECO:0000259" key="2">
    <source>
        <dbReference type="PROSITE" id="PS50878"/>
    </source>
</evidence>